<dbReference type="AlphaFoldDB" id="A0A0R1UD49"/>
<comment type="caution">
    <text evidence="6">The sequence shown here is derived from an EMBL/GenBank/DDBJ whole genome shotgun (WGS) entry which is preliminary data.</text>
</comment>
<dbReference type="PANTHER" id="PTHR42908:SF8">
    <property type="entry name" value="TR-TYPE G DOMAIN-CONTAINING PROTEIN"/>
    <property type="match status" value="1"/>
</dbReference>
<dbReference type="GO" id="GO:0010467">
    <property type="term" value="P:gene expression"/>
    <property type="evidence" value="ECO:0007669"/>
    <property type="project" value="UniProtKB-ARBA"/>
</dbReference>
<keyword evidence="4" id="KW-0378">Hydrolase</keyword>
<keyword evidence="7" id="KW-1185">Reference proteome</keyword>
<comment type="similarity">
    <text evidence="4">Belongs to the TRAFAC class translation factor GTPase superfamily. Classic translation factor GTPase family. BipA subfamily.</text>
</comment>
<dbReference type="InterPro" id="IPR031157">
    <property type="entry name" value="G_TR_CS"/>
</dbReference>
<dbReference type="Pfam" id="PF21018">
    <property type="entry name" value="BipA_C"/>
    <property type="match status" value="1"/>
</dbReference>
<evidence type="ECO:0000313" key="7">
    <source>
        <dbReference type="Proteomes" id="UP000051036"/>
    </source>
</evidence>
<dbReference type="Pfam" id="PF00009">
    <property type="entry name" value="GTP_EFTU"/>
    <property type="match status" value="1"/>
</dbReference>
<dbReference type="PROSITE" id="PS51722">
    <property type="entry name" value="G_TR_2"/>
    <property type="match status" value="1"/>
</dbReference>
<dbReference type="Gene3D" id="3.30.70.870">
    <property type="entry name" value="Elongation Factor G (Translational Gtpase), domain 3"/>
    <property type="match status" value="1"/>
</dbReference>
<dbReference type="InterPro" id="IPR027417">
    <property type="entry name" value="P-loop_NTPase"/>
</dbReference>
<dbReference type="HAMAP" id="MF_00849">
    <property type="entry name" value="BipA"/>
    <property type="match status" value="1"/>
</dbReference>
<keyword evidence="4" id="KW-0694">RNA-binding</keyword>
<sequence>MSEKRRDDLRNIAIIAHVDHGKTTLVNQLLKQSDTLPEHMNLEDRAMDSNDIERERGITILSKNTAVKYHGTTINILDTPGHADFGGEVERIMHMVDGALLLVDAYEGPMPQTRFVLKKALEAGVKPIVVLNKIDRPGARPKEVLDEVLELFIELGASDEQLDFPVVYASALNGTSSYDEDPAKQEHTMDPIFDTVIKNIPAPLDNSDEPLQFQITMLDWDDYVGRIGVGRIYRGKVKVGDNITVMKRDGSTQNFRVTKLFGFFGLKRNEIQEAEAGDIIAISGINDIYVGETIASAEQPEALPLLKIDPPTLQMDFVANDSPFAGREGDLVTPKKLEDRLIRQTRTDVSLKVEPTDQINAWTVSGRGELHLSILVEELRREGFELQLSRPKVIYREIDGVRCEPYEAVQIDTPDEYVGSVIDSLSQRKGEMQNMETTGNGQTRIEFLVPSRGLIGYNNEFMSQTGGYGILNHTFDSYKPVVKNWEPGRRNGALVSINQGQSTTYSLQSVEQRGVLFIGAGVEVYEGMIVGQSSRERDIAVNVTKGKNLTNTRASGKDHAAAIKTPKTMTLEEAIEFLNDDEYCEVTPESIRLRKKILNTSERQKADKKRNRQ</sequence>
<dbReference type="EMBL" id="AZFM01000002">
    <property type="protein sequence ID" value="KRL91325.1"/>
    <property type="molecule type" value="Genomic_DNA"/>
</dbReference>
<keyword evidence="1 4" id="KW-0547">Nucleotide-binding</keyword>
<keyword evidence="2 4" id="KW-0342">GTP-binding</keyword>
<comment type="function">
    <text evidence="4">A 50S ribosomal subunit assembly protein with GTPase activity, required for 50S subunit assembly at low temperatures, may also play a role in translation. Binds GTP and analogs. Binds the 70S ribosome between the 30S and 50S subunits, in a similar position as ribosome-bound EF-G; it contacts a number of ribosomal proteins, both rRNAs and the A-site tRNA.</text>
</comment>
<dbReference type="FunFam" id="2.40.30.10:FF:000016">
    <property type="entry name" value="GTP-binding protein TypA"/>
    <property type="match status" value="1"/>
</dbReference>
<evidence type="ECO:0000313" key="6">
    <source>
        <dbReference type="EMBL" id="KRL91325.1"/>
    </source>
</evidence>
<evidence type="ECO:0000259" key="5">
    <source>
        <dbReference type="PROSITE" id="PS51722"/>
    </source>
</evidence>
<dbReference type="GO" id="GO:0019843">
    <property type="term" value="F:rRNA binding"/>
    <property type="evidence" value="ECO:0007669"/>
    <property type="project" value="UniProtKB-KW"/>
</dbReference>
<dbReference type="SUPFAM" id="SSF52540">
    <property type="entry name" value="P-loop containing nucleoside triphosphate hydrolases"/>
    <property type="match status" value="1"/>
</dbReference>
<dbReference type="PANTHER" id="PTHR42908">
    <property type="entry name" value="TRANSLATION ELONGATION FACTOR-RELATED"/>
    <property type="match status" value="1"/>
</dbReference>
<dbReference type="FunFam" id="3.30.70.240:FF:000002">
    <property type="entry name" value="GTP-binding protein TypA"/>
    <property type="match status" value="1"/>
</dbReference>
<dbReference type="CDD" id="cd03710">
    <property type="entry name" value="BipA_TypA_C"/>
    <property type="match status" value="1"/>
</dbReference>
<dbReference type="GO" id="GO:0009409">
    <property type="term" value="P:response to cold"/>
    <property type="evidence" value="ECO:0007669"/>
    <property type="project" value="UniProtKB-ARBA"/>
</dbReference>
<dbReference type="InterPro" id="IPR047042">
    <property type="entry name" value="BipA_II"/>
</dbReference>
<dbReference type="InterPro" id="IPR035651">
    <property type="entry name" value="BipA_V"/>
</dbReference>
<dbReference type="InterPro" id="IPR048876">
    <property type="entry name" value="BipA_C"/>
</dbReference>
<dbReference type="STRING" id="1423763.FC46_GL000624"/>
<dbReference type="GO" id="GO:1990904">
    <property type="term" value="C:ribonucleoprotein complex"/>
    <property type="evidence" value="ECO:0007669"/>
    <property type="project" value="TreeGrafter"/>
</dbReference>
<keyword evidence="4" id="KW-0820">tRNA-binding</keyword>
<dbReference type="NCBIfam" id="TIGR00231">
    <property type="entry name" value="small_GTP"/>
    <property type="match status" value="1"/>
</dbReference>
<dbReference type="InterPro" id="IPR000795">
    <property type="entry name" value="T_Tr_GTP-bd_dom"/>
</dbReference>
<dbReference type="CDD" id="cd01891">
    <property type="entry name" value="TypA_BipA"/>
    <property type="match status" value="1"/>
</dbReference>
<evidence type="ECO:0000256" key="1">
    <source>
        <dbReference type="ARBA" id="ARBA00022741"/>
    </source>
</evidence>
<dbReference type="OrthoDB" id="9804431at2"/>
<keyword evidence="4" id="KW-0963">Cytoplasm</keyword>
<dbReference type="InterPro" id="IPR047041">
    <property type="entry name" value="BipA_GTP-bd_dom"/>
</dbReference>
<dbReference type="SUPFAM" id="SSF50447">
    <property type="entry name" value="Translation proteins"/>
    <property type="match status" value="1"/>
</dbReference>
<evidence type="ECO:0000256" key="4">
    <source>
        <dbReference type="HAMAP-Rule" id="MF_00849"/>
    </source>
</evidence>
<keyword evidence="4" id="KW-0690">Ribosome biogenesis</keyword>
<dbReference type="GO" id="GO:0005829">
    <property type="term" value="C:cytosol"/>
    <property type="evidence" value="ECO:0007669"/>
    <property type="project" value="TreeGrafter"/>
</dbReference>
<dbReference type="SMART" id="SM00838">
    <property type="entry name" value="EFG_C"/>
    <property type="match status" value="1"/>
</dbReference>
<dbReference type="Gene3D" id="3.30.70.240">
    <property type="match status" value="1"/>
</dbReference>
<organism evidence="6 7">
    <name type="scientific">Lactobacillus kalixensis DSM 16043</name>
    <dbReference type="NCBI Taxonomy" id="1423763"/>
    <lineage>
        <taxon>Bacteria</taxon>
        <taxon>Bacillati</taxon>
        <taxon>Bacillota</taxon>
        <taxon>Bacilli</taxon>
        <taxon>Lactobacillales</taxon>
        <taxon>Lactobacillaceae</taxon>
        <taxon>Lactobacillus</taxon>
    </lineage>
</organism>
<dbReference type="GO" id="GO:0000049">
    <property type="term" value="F:tRNA binding"/>
    <property type="evidence" value="ECO:0007669"/>
    <property type="project" value="UniProtKB-KW"/>
</dbReference>
<dbReference type="InterPro" id="IPR005225">
    <property type="entry name" value="Small_GTP-bd"/>
</dbReference>
<protein>
    <recommendedName>
        <fullName evidence="4">Large ribosomal subunit assembly factor BipA</fullName>
        <ecNumber evidence="4">3.6.5.-</ecNumber>
    </recommendedName>
    <alternativeName>
        <fullName evidence="4">GTP-binding protein BipA</fullName>
    </alternativeName>
</protein>
<evidence type="ECO:0000256" key="2">
    <source>
        <dbReference type="ARBA" id="ARBA00023134"/>
    </source>
</evidence>
<dbReference type="SUPFAM" id="SSF54980">
    <property type="entry name" value="EF-G C-terminal domain-like"/>
    <property type="match status" value="2"/>
</dbReference>
<dbReference type="Proteomes" id="UP000051036">
    <property type="component" value="Unassembled WGS sequence"/>
</dbReference>
<comment type="subcellular location">
    <subcellularLocation>
        <location evidence="4">Cytoplasm</location>
    </subcellularLocation>
    <text evidence="4">Binds to ribosomes.</text>
</comment>
<dbReference type="InterPro" id="IPR006298">
    <property type="entry name" value="BipA"/>
</dbReference>
<dbReference type="CDD" id="cd03691">
    <property type="entry name" value="BipA_TypA_II"/>
    <property type="match status" value="1"/>
</dbReference>
<dbReference type="Gene3D" id="2.40.30.10">
    <property type="entry name" value="Translation factors"/>
    <property type="match status" value="1"/>
</dbReference>
<dbReference type="Pfam" id="PF14492">
    <property type="entry name" value="EFG_III"/>
    <property type="match status" value="1"/>
</dbReference>
<comment type="catalytic activity">
    <reaction evidence="3 4">
        <text>GTP + H2O = GDP + phosphate + H(+)</text>
        <dbReference type="Rhea" id="RHEA:19669"/>
        <dbReference type="ChEBI" id="CHEBI:15377"/>
        <dbReference type="ChEBI" id="CHEBI:15378"/>
        <dbReference type="ChEBI" id="CHEBI:37565"/>
        <dbReference type="ChEBI" id="CHEBI:43474"/>
        <dbReference type="ChEBI" id="CHEBI:58189"/>
    </reaction>
</comment>
<dbReference type="GO" id="GO:0005525">
    <property type="term" value="F:GTP binding"/>
    <property type="evidence" value="ECO:0007669"/>
    <property type="project" value="UniProtKB-UniRule"/>
</dbReference>
<dbReference type="Gene3D" id="3.40.50.300">
    <property type="entry name" value="P-loop containing nucleotide triphosphate hydrolases"/>
    <property type="match status" value="1"/>
</dbReference>
<dbReference type="Pfam" id="PF03144">
    <property type="entry name" value="GTP_EFTU_D2"/>
    <property type="match status" value="1"/>
</dbReference>
<dbReference type="RefSeq" id="WP_057797159.1">
    <property type="nucleotide sequence ID" value="NZ_AZFM01000002.1"/>
</dbReference>
<dbReference type="InterPro" id="IPR042116">
    <property type="entry name" value="TypA/BipA_C"/>
</dbReference>
<dbReference type="GO" id="GO:0043022">
    <property type="term" value="F:ribosome binding"/>
    <property type="evidence" value="ECO:0007669"/>
    <property type="project" value="UniProtKB-UniRule"/>
</dbReference>
<dbReference type="GO" id="GO:0003924">
    <property type="term" value="F:GTPase activity"/>
    <property type="evidence" value="ECO:0007669"/>
    <property type="project" value="UniProtKB-UniRule"/>
</dbReference>
<dbReference type="Pfam" id="PF00679">
    <property type="entry name" value="EFG_C"/>
    <property type="match status" value="1"/>
</dbReference>
<dbReference type="EC" id="3.6.5.-" evidence="4"/>
<dbReference type="PRINTS" id="PR00315">
    <property type="entry name" value="ELONGATNFCT"/>
</dbReference>
<dbReference type="NCBIfam" id="TIGR01394">
    <property type="entry name" value="TypA_BipA"/>
    <property type="match status" value="1"/>
</dbReference>
<dbReference type="PATRIC" id="fig|1423763.3.peg.628"/>
<comment type="subunit">
    <text evidence="4">Monomer.</text>
</comment>
<feature type="binding site" evidence="4">
    <location>
        <begin position="132"/>
        <end position="135"/>
    </location>
    <ligand>
        <name>GTP</name>
        <dbReference type="ChEBI" id="CHEBI:37565"/>
    </ligand>
</feature>
<dbReference type="InterPro" id="IPR004161">
    <property type="entry name" value="EFTu-like_2"/>
</dbReference>
<dbReference type="FunFam" id="3.30.70.870:FF:000003">
    <property type="entry name" value="GTP-binding protein TypA"/>
    <property type="match status" value="1"/>
</dbReference>
<reference evidence="6 7" key="1">
    <citation type="journal article" date="2015" name="Genome Announc.">
        <title>Expanding the biotechnology potential of lactobacilli through comparative genomics of 213 strains and associated genera.</title>
        <authorList>
            <person name="Sun Z."/>
            <person name="Harris H.M."/>
            <person name="McCann A."/>
            <person name="Guo C."/>
            <person name="Argimon S."/>
            <person name="Zhang W."/>
            <person name="Yang X."/>
            <person name="Jeffery I.B."/>
            <person name="Cooney J.C."/>
            <person name="Kagawa T.F."/>
            <person name="Liu W."/>
            <person name="Song Y."/>
            <person name="Salvetti E."/>
            <person name="Wrobel A."/>
            <person name="Rasinkangas P."/>
            <person name="Parkhill J."/>
            <person name="Rea M.C."/>
            <person name="O'Sullivan O."/>
            <person name="Ritari J."/>
            <person name="Douillard F.P."/>
            <person name="Paul Ross R."/>
            <person name="Yang R."/>
            <person name="Briner A.E."/>
            <person name="Felis G.E."/>
            <person name="de Vos W.M."/>
            <person name="Barrangou R."/>
            <person name="Klaenhammer T.R."/>
            <person name="Caufield P.W."/>
            <person name="Cui Y."/>
            <person name="Zhang H."/>
            <person name="O'Toole P.W."/>
        </authorList>
    </citation>
    <scope>NUCLEOTIDE SEQUENCE [LARGE SCALE GENOMIC DNA]</scope>
    <source>
        <strain evidence="6 7">DSM 16043</strain>
    </source>
</reference>
<feature type="binding site" evidence="4">
    <location>
        <begin position="19"/>
        <end position="24"/>
    </location>
    <ligand>
        <name>GTP</name>
        <dbReference type="ChEBI" id="CHEBI:37565"/>
    </ligand>
</feature>
<dbReference type="FunFam" id="3.40.50.300:FF:000055">
    <property type="entry name" value="GTP-binding protein TypA"/>
    <property type="match status" value="1"/>
</dbReference>
<accession>A0A0R1UD49</accession>
<keyword evidence="4" id="KW-0699">rRNA-binding</keyword>
<dbReference type="InterPro" id="IPR041095">
    <property type="entry name" value="EFG_II"/>
</dbReference>
<dbReference type="Gene3D" id="2.40.50.250">
    <property type="entry name" value="bipa protein"/>
    <property type="match status" value="1"/>
</dbReference>
<dbReference type="GO" id="GO:0000027">
    <property type="term" value="P:ribosomal large subunit assembly"/>
    <property type="evidence" value="ECO:0007669"/>
    <property type="project" value="UniProtKB-UniRule"/>
</dbReference>
<proteinExistence type="inferred from homology"/>
<feature type="domain" description="Tr-type G" evidence="5">
    <location>
        <begin position="7"/>
        <end position="204"/>
    </location>
</feature>
<name>A0A0R1UD49_9LACO</name>
<dbReference type="InterPro" id="IPR009000">
    <property type="entry name" value="Transl_B-barrel_sf"/>
</dbReference>
<dbReference type="PROSITE" id="PS00301">
    <property type="entry name" value="G_TR_1"/>
    <property type="match status" value="1"/>
</dbReference>
<dbReference type="InterPro" id="IPR035647">
    <property type="entry name" value="EFG_III/V"/>
</dbReference>
<dbReference type="FunFam" id="2.40.50.250:FF:000001">
    <property type="entry name" value="GTP-binding protein TypA"/>
    <property type="match status" value="1"/>
</dbReference>
<dbReference type="InterPro" id="IPR000640">
    <property type="entry name" value="EFG_V-like"/>
</dbReference>
<gene>
    <name evidence="4" type="primary">bipA</name>
    <name evidence="6" type="ORF">FC46_GL000624</name>
</gene>
<evidence type="ECO:0000256" key="3">
    <source>
        <dbReference type="ARBA" id="ARBA00048548"/>
    </source>
</evidence>